<dbReference type="PANTHER" id="PTHR12124">
    <property type="entry name" value="POLYMYOSITIS/SCLERODERMA AUTOANTIGEN-RELATED"/>
    <property type="match status" value="1"/>
</dbReference>
<dbReference type="InterPro" id="IPR049559">
    <property type="entry name" value="Rrp6p-like_exo"/>
</dbReference>
<name>A0A8S1E020_9INSE</name>
<keyword evidence="2" id="KW-0698">rRNA processing</keyword>
<dbReference type="EMBL" id="CADEPI010000652">
    <property type="protein sequence ID" value="CAB3387940.1"/>
    <property type="molecule type" value="Genomic_DNA"/>
</dbReference>
<dbReference type="Gene3D" id="3.30.420.10">
    <property type="entry name" value="Ribonuclease H-like superfamily/Ribonuclease H"/>
    <property type="match status" value="1"/>
</dbReference>
<evidence type="ECO:0000256" key="2">
    <source>
        <dbReference type="ARBA" id="ARBA00022552"/>
    </source>
</evidence>
<dbReference type="GO" id="GO:0003727">
    <property type="term" value="F:single-stranded RNA binding"/>
    <property type="evidence" value="ECO:0007669"/>
    <property type="project" value="TreeGrafter"/>
</dbReference>
<evidence type="ECO:0000256" key="8">
    <source>
        <dbReference type="ARBA" id="ARBA00043957"/>
    </source>
</evidence>
<comment type="caution">
    <text evidence="12">The sequence shown here is derived from an EMBL/GenBank/DDBJ whole genome shotgun (WGS) entry which is preliminary data.</text>
</comment>
<evidence type="ECO:0000256" key="1">
    <source>
        <dbReference type="ARBA" id="ARBA00004123"/>
    </source>
</evidence>
<evidence type="ECO:0000256" key="4">
    <source>
        <dbReference type="ARBA" id="ARBA00022801"/>
    </source>
</evidence>
<dbReference type="Gene3D" id="1.10.150.80">
    <property type="entry name" value="HRDC domain"/>
    <property type="match status" value="1"/>
</dbReference>
<evidence type="ECO:0000313" key="13">
    <source>
        <dbReference type="Proteomes" id="UP000494165"/>
    </source>
</evidence>
<keyword evidence="3" id="KW-0540">Nuclease</keyword>
<dbReference type="GO" id="GO:0071051">
    <property type="term" value="P:poly(A)-dependent snoRNA 3'-end processing"/>
    <property type="evidence" value="ECO:0007669"/>
    <property type="project" value="TreeGrafter"/>
</dbReference>
<dbReference type="GO" id="GO:0000467">
    <property type="term" value="P:exonucleolytic trimming to generate mature 3'-end of 5.8S rRNA from tricistronic rRNA transcript (SSU-rRNA, 5.8S rRNA, LSU-rRNA)"/>
    <property type="evidence" value="ECO:0007669"/>
    <property type="project" value="InterPro"/>
</dbReference>
<evidence type="ECO:0000313" key="12">
    <source>
        <dbReference type="EMBL" id="CAB3387940.1"/>
    </source>
</evidence>
<dbReference type="InterPro" id="IPR012337">
    <property type="entry name" value="RNaseH-like_sf"/>
</dbReference>
<comment type="similarity">
    <text evidence="8">Belongs to the exosome component 10/RRP6 family.</text>
</comment>
<feature type="domain" description="HRDC" evidence="11">
    <location>
        <begin position="465"/>
        <end position="545"/>
    </location>
</feature>
<dbReference type="GO" id="GO:0071040">
    <property type="term" value="P:nuclear polyadenylation-dependent antisense transcript catabolic process"/>
    <property type="evidence" value="ECO:0007669"/>
    <property type="project" value="TreeGrafter"/>
</dbReference>
<dbReference type="OrthoDB" id="2250022at2759"/>
<dbReference type="GO" id="GO:0005730">
    <property type="term" value="C:nucleolus"/>
    <property type="evidence" value="ECO:0007669"/>
    <property type="project" value="TreeGrafter"/>
</dbReference>
<dbReference type="FunFam" id="1.10.150.80:FF:000001">
    <property type="entry name" value="Putative exosome component 10"/>
    <property type="match status" value="1"/>
</dbReference>
<dbReference type="GO" id="GO:0000175">
    <property type="term" value="F:3'-5'-RNA exonuclease activity"/>
    <property type="evidence" value="ECO:0007669"/>
    <property type="project" value="InterPro"/>
</dbReference>
<evidence type="ECO:0000256" key="10">
    <source>
        <dbReference type="SAM" id="MobiDB-lite"/>
    </source>
</evidence>
<keyword evidence="6" id="KW-0269">Exonuclease</keyword>
<keyword evidence="7" id="KW-0539">Nucleus</keyword>
<evidence type="ECO:0000259" key="11">
    <source>
        <dbReference type="PROSITE" id="PS50967"/>
    </source>
</evidence>
<dbReference type="CDD" id="cd06147">
    <property type="entry name" value="Rrp6p_like_exo"/>
    <property type="match status" value="1"/>
</dbReference>
<evidence type="ECO:0000256" key="3">
    <source>
        <dbReference type="ARBA" id="ARBA00022722"/>
    </source>
</evidence>
<feature type="compositionally biased region" description="Basic residues" evidence="10">
    <location>
        <begin position="758"/>
        <end position="770"/>
    </location>
</feature>
<protein>
    <recommendedName>
        <fullName evidence="9">Exosome complex component 10 homolog</fullName>
    </recommendedName>
</protein>
<dbReference type="GO" id="GO:0071044">
    <property type="term" value="P:histone mRNA catabolic process"/>
    <property type="evidence" value="ECO:0007669"/>
    <property type="project" value="TreeGrafter"/>
</dbReference>
<dbReference type="FunFam" id="3.30.420.10:FF:000059">
    <property type="entry name" value="Exosome complex exonuclease Rrp6"/>
    <property type="match status" value="1"/>
</dbReference>
<feature type="compositionally biased region" description="Basic and acidic residues" evidence="10">
    <location>
        <begin position="733"/>
        <end position="743"/>
    </location>
</feature>
<accession>A0A8S1E020</accession>
<dbReference type="InterPro" id="IPR012588">
    <property type="entry name" value="Exosome-assoc_fac_Rrp6_N"/>
</dbReference>
<dbReference type="GO" id="GO:0000166">
    <property type="term" value="F:nucleotide binding"/>
    <property type="evidence" value="ECO:0007669"/>
    <property type="project" value="InterPro"/>
</dbReference>
<feature type="compositionally biased region" description="Polar residues" evidence="10">
    <location>
        <begin position="748"/>
        <end position="757"/>
    </location>
</feature>
<evidence type="ECO:0000256" key="7">
    <source>
        <dbReference type="ARBA" id="ARBA00023242"/>
    </source>
</evidence>
<gene>
    <name evidence="12" type="ORF">CLODIP_2_CD00964</name>
</gene>
<dbReference type="GO" id="GO:0071038">
    <property type="term" value="P:TRAMP-dependent tRNA surveillance pathway"/>
    <property type="evidence" value="ECO:0007669"/>
    <property type="project" value="TreeGrafter"/>
</dbReference>
<feature type="compositionally biased region" description="Polar residues" evidence="10">
    <location>
        <begin position="771"/>
        <end position="800"/>
    </location>
</feature>
<dbReference type="GO" id="GO:0071036">
    <property type="term" value="P:nuclear polyadenylation-dependent snoRNA catabolic process"/>
    <property type="evidence" value="ECO:0007669"/>
    <property type="project" value="TreeGrafter"/>
</dbReference>
<dbReference type="GO" id="GO:0000176">
    <property type="term" value="C:nuclear exosome (RNase complex)"/>
    <property type="evidence" value="ECO:0007669"/>
    <property type="project" value="InterPro"/>
</dbReference>
<feature type="compositionally biased region" description="Polar residues" evidence="10">
    <location>
        <begin position="837"/>
        <end position="851"/>
    </location>
</feature>
<reference evidence="12 13" key="1">
    <citation type="submission" date="2020-04" db="EMBL/GenBank/DDBJ databases">
        <authorList>
            <person name="Alioto T."/>
            <person name="Alioto T."/>
            <person name="Gomez Garrido J."/>
        </authorList>
    </citation>
    <scope>NUCLEOTIDE SEQUENCE [LARGE SCALE GENOMIC DNA]</scope>
</reference>
<keyword evidence="5" id="KW-0271">Exosome</keyword>
<evidence type="ECO:0000256" key="6">
    <source>
        <dbReference type="ARBA" id="ARBA00022839"/>
    </source>
</evidence>
<organism evidence="12 13">
    <name type="scientific">Cloeon dipterum</name>
    <dbReference type="NCBI Taxonomy" id="197152"/>
    <lineage>
        <taxon>Eukaryota</taxon>
        <taxon>Metazoa</taxon>
        <taxon>Ecdysozoa</taxon>
        <taxon>Arthropoda</taxon>
        <taxon>Hexapoda</taxon>
        <taxon>Insecta</taxon>
        <taxon>Pterygota</taxon>
        <taxon>Palaeoptera</taxon>
        <taxon>Ephemeroptera</taxon>
        <taxon>Pisciforma</taxon>
        <taxon>Baetidae</taxon>
        <taxon>Cloeon</taxon>
    </lineage>
</organism>
<comment type="subcellular location">
    <subcellularLocation>
        <location evidence="1">Nucleus</location>
    </subcellularLocation>
</comment>
<dbReference type="Pfam" id="PF08066">
    <property type="entry name" value="PMC2NT"/>
    <property type="match status" value="1"/>
</dbReference>
<evidence type="ECO:0000256" key="9">
    <source>
        <dbReference type="ARBA" id="ARBA00070365"/>
    </source>
</evidence>
<feature type="compositionally biased region" description="Basic and acidic residues" evidence="10">
    <location>
        <begin position="703"/>
        <end position="712"/>
    </location>
</feature>
<keyword evidence="4" id="KW-0378">Hydrolase</keyword>
<dbReference type="InterPro" id="IPR044876">
    <property type="entry name" value="HRDC_dom_sf"/>
</dbReference>
<dbReference type="InterPro" id="IPR002562">
    <property type="entry name" value="3'-5'_exonuclease_dom"/>
</dbReference>
<evidence type="ECO:0000256" key="5">
    <source>
        <dbReference type="ARBA" id="ARBA00022835"/>
    </source>
</evidence>
<dbReference type="InterPro" id="IPR002121">
    <property type="entry name" value="HRDC_dom"/>
</dbReference>
<dbReference type="SMART" id="SM00341">
    <property type="entry name" value="HRDC"/>
    <property type="match status" value="1"/>
</dbReference>
<dbReference type="GO" id="GO:0071035">
    <property type="term" value="P:nuclear polyadenylation-dependent rRNA catabolic process"/>
    <property type="evidence" value="ECO:0007669"/>
    <property type="project" value="TreeGrafter"/>
</dbReference>
<proteinExistence type="inferred from homology"/>
<dbReference type="InterPro" id="IPR010997">
    <property type="entry name" value="HRDC-like_sf"/>
</dbReference>
<keyword evidence="13" id="KW-1185">Reference proteome</keyword>
<dbReference type="SUPFAM" id="SSF47819">
    <property type="entry name" value="HRDC-like"/>
    <property type="match status" value="1"/>
</dbReference>
<dbReference type="InterPro" id="IPR045092">
    <property type="entry name" value="Rrp6-like"/>
</dbReference>
<dbReference type="SUPFAM" id="SSF53098">
    <property type="entry name" value="Ribonuclease H-like"/>
    <property type="match status" value="1"/>
</dbReference>
<dbReference type="SMART" id="SM00474">
    <property type="entry name" value="35EXOc"/>
    <property type="match status" value="1"/>
</dbReference>
<dbReference type="Proteomes" id="UP000494165">
    <property type="component" value="Unassembled WGS sequence"/>
</dbReference>
<dbReference type="InterPro" id="IPR036397">
    <property type="entry name" value="RNaseH_sf"/>
</dbReference>
<dbReference type="GO" id="GO:0071039">
    <property type="term" value="P:nuclear polyadenylation-dependent CUT catabolic process"/>
    <property type="evidence" value="ECO:0007669"/>
    <property type="project" value="TreeGrafter"/>
</dbReference>
<dbReference type="GO" id="GO:0071037">
    <property type="term" value="P:nuclear polyadenylation-dependent snRNA catabolic process"/>
    <property type="evidence" value="ECO:0007669"/>
    <property type="project" value="TreeGrafter"/>
</dbReference>
<dbReference type="PANTHER" id="PTHR12124:SF47">
    <property type="entry name" value="EXOSOME COMPONENT 10"/>
    <property type="match status" value="1"/>
</dbReference>
<dbReference type="Pfam" id="PF00570">
    <property type="entry name" value="HRDC"/>
    <property type="match status" value="1"/>
</dbReference>
<dbReference type="PROSITE" id="PS50967">
    <property type="entry name" value="HRDC"/>
    <property type="match status" value="1"/>
</dbReference>
<sequence length="851" mass="97495">MEGSSDEEFLPGCNTIDDFIKMGYKTVLEMTKVSNTLPSEEHFHYYSSYPAFEEAMTKQGNQALKCISSVIQSSGVKGNIIRRDLEEKFELLLDTNDTILEQVALNLDEVAGIRKNPAVETSEAKKNIIVARPLSGSWNQSYLPPQHSISPQAARSLVGSPIFARPNLPKVFTKPQLNFLDKFDNSPGPFEPKLKEKPNALKPLSILLYQTDFGECFNHPYEYELDLFNPPEDQLKEVEPKLPRSADTPVQFVENVQQLQNMLQHLKNYKELAIDLEHHSYRSFQGFTCLMQISSRHTDFIVDTLELRGELHCLNEIFTDPKVVKVLHGADGDVQWLQKDFGLYLVNMFDTHQASKLLNLPRLSLAFLAKHYCDYDMDKKYQLADWRLRPLPKEMIEYARMDTHLLLYIYDRLKNDLWQTGLNSDRLIKAAIHQSTQLCKKIYVKPQLTEEAHLVLYQKSRKMFNNRQMYALKEVFAWRFQTAAREDESVQFVLPNHMLLQIAETLPREIQGILACCNPIPPLVRQNLNTIHRLILEAREKPLIQTAATEEISVRPLQTEWTKVNIESTLHCPHQLLKDEQRDNLPTLLGDDKPKPVPQNGDILKNTARIGVFSAFNRPAPVSIKKVLSPYQRYLMAKPYLQHLAELAAEKEAQKPAPAPLVPLQGLKVVQKHFEQLDSRTAAQNEPIKRPRSESEEIEGELEPTKKTRTEAGAEEAGEPQPADNGEIKFSNSRREKIKDFRPGRKNFTVNDIQSKFQRNKKKSMLKKRQGLSNQQGTWSNGGPPQEGQNQPSTSSQPFDYNQVDFNKFQGGSKAANKKNMRDKGGRGKGKQKKRSNFPQRQNQKSHTYKS</sequence>
<feature type="compositionally biased region" description="Basic residues" evidence="10">
    <location>
        <begin position="827"/>
        <end position="836"/>
    </location>
</feature>
<dbReference type="AlphaFoldDB" id="A0A8S1E020"/>
<dbReference type="Pfam" id="PF01612">
    <property type="entry name" value="DNA_pol_A_exo1"/>
    <property type="match status" value="1"/>
</dbReference>
<feature type="region of interest" description="Disordered" evidence="10">
    <location>
        <begin position="678"/>
        <end position="851"/>
    </location>
</feature>